<dbReference type="GO" id="GO:0009653">
    <property type="term" value="P:anatomical structure morphogenesis"/>
    <property type="evidence" value="ECO:0007669"/>
    <property type="project" value="UniProtKB-ARBA"/>
</dbReference>
<name>A0AAV3QAG6_LITER</name>
<comment type="caution">
    <text evidence="5">The sequence shown here is derived from an EMBL/GenBank/DDBJ whole genome shotgun (WGS) entry which is preliminary data.</text>
</comment>
<dbReference type="InterPro" id="IPR007117">
    <property type="entry name" value="Expansin_CBD"/>
</dbReference>
<evidence type="ECO:0000256" key="1">
    <source>
        <dbReference type="RuleBase" id="RU003460"/>
    </source>
</evidence>
<feature type="domain" description="Expansin-like EG45" evidence="3">
    <location>
        <begin position="48"/>
        <end position="152"/>
    </location>
</feature>
<dbReference type="Pfam" id="PF01357">
    <property type="entry name" value="Expansin_C"/>
    <property type="match status" value="1"/>
</dbReference>
<evidence type="ECO:0000313" key="6">
    <source>
        <dbReference type="Proteomes" id="UP001454036"/>
    </source>
</evidence>
<dbReference type="Pfam" id="PF03330">
    <property type="entry name" value="DPBB_1"/>
    <property type="match status" value="1"/>
</dbReference>
<protein>
    <recommendedName>
        <fullName evidence="7">Expansin-like B1</fullName>
    </recommendedName>
</protein>
<dbReference type="InterPro" id="IPR007118">
    <property type="entry name" value="Expan_Lol_pI"/>
</dbReference>
<dbReference type="Gene3D" id="2.40.40.10">
    <property type="entry name" value="RlpA-like domain"/>
    <property type="match status" value="1"/>
</dbReference>
<evidence type="ECO:0000256" key="2">
    <source>
        <dbReference type="SAM" id="SignalP"/>
    </source>
</evidence>
<feature type="chain" id="PRO_5043696825" description="Expansin-like B1" evidence="2">
    <location>
        <begin position="28"/>
        <end position="253"/>
    </location>
</feature>
<dbReference type="PRINTS" id="PR01225">
    <property type="entry name" value="EXPANSNFAMLY"/>
</dbReference>
<organism evidence="5 6">
    <name type="scientific">Lithospermum erythrorhizon</name>
    <name type="common">Purple gromwell</name>
    <name type="synonym">Lithospermum officinale var. erythrorhizon</name>
    <dbReference type="NCBI Taxonomy" id="34254"/>
    <lineage>
        <taxon>Eukaryota</taxon>
        <taxon>Viridiplantae</taxon>
        <taxon>Streptophyta</taxon>
        <taxon>Embryophyta</taxon>
        <taxon>Tracheophyta</taxon>
        <taxon>Spermatophyta</taxon>
        <taxon>Magnoliopsida</taxon>
        <taxon>eudicotyledons</taxon>
        <taxon>Gunneridae</taxon>
        <taxon>Pentapetalae</taxon>
        <taxon>asterids</taxon>
        <taxon>lamiids</taxon>
        <taxon>Boraginales</taxon>
        <taxon>Boraginaceae</taxon>
        <taxon>Boraginoideae</taxon>
        <taxon>Lithospermeae</taxon>
        <taxon>Lithospermum</taxon>
    </lineage>
</organism>
<dbReference type="GO" id="GO:0005576">
    <property type="term" value="C:extracellular region"/>
    <property type="evidence" value="ECO:0007669"/>
    <property type="project" value="InterPro"/>
</dbReference>
<dbReference type="EMBL" id="BAABME010003642">
    <property type="protein sequence ID" value="GAA0159605.1"/>
    <property type="molecule type" value="Genomic_DNA"/>
</dbReference>
<evidence type="ECO:0000313" key="5">
    <source>
        <dbReference type="EMBL" id="GAA0159605.1"/>
    </source>
</evidence>
<dbReference type="InterPro" id="IPR007112">
    <property type="entry name" value="Expansin/allergen_DPBB_dom"/>
</dbReference>
<evidence type="ECO:0000259" key="4">
    <source>
        <dbReference type="PROSITE" id="PS50843"/>
    </source>
</evidence>
<dbReference type="PANTHER" id="PTHR31692:SF2">
    <property type="entry name" value="EXPANSIN-LIKE B1"/>
    <property type="match status" value="1"/>
</dbReference>
<dbReference type="InterPro" id="IPR009009">
    <property type="entry name" value="RlpA-like_DPBB"/>
</dbReference>
<accession>A0AAV3QAG6</accession>
<reference evidence="5 6" key="1">
    <citation type="submission" date="2024-01" db="EMBL/GenBank/DDBJ databases">
        <title>The complete chloroplast genome sequence of Lithospermum erythrorhizon: insights into the phylogenetic relationship among Boraginaceae species and the maternal lineages of purple gromwells.</title>
        <authorList>
            <person name="Okada T."/>
            <person name="Watanabe K."/>
        </authorList>
    </citation>
    <scope>NUCLEOTIDE SEQUENCE [LARGE SCALE GENOMIC DNA]</scope>
</reference>
<keyword evidence="2" id="KW-0732">Signal</keyword>
<gene>
    <name evidence="5" type="ORF">LIER_16342</name>
</gene>
<dbReference type="Gene3D" id="2.60.40.760">
    <property type="entry name" value="Expansin, cellulose-binding-like domain"/>
    <property type="match status" value="1"/>
</dbReference>
<evidence type="ECO:0000259" key="3">
    <source>
        <dbReference type="PROSITE" id="PS50842"/>
    </source>
</evidence>
<feature type="signal peptide" evidence="2">
    <location>
        <begin position="1"/>
        <end position="27"/>
    </location>
</feature>
<comment type="similarity">
    <text evidence="1">Belongs to the expansin family.</text>
</comment>
<proteinExistence type="inferred from homology"/>
<evidence type="ECO:0008006" key="7">
    <source>
        <dbReference type="Google" id="ProtNLM"/>
    </source>
</evidence>
<dbReference type="Proteomes" id="UP001454036">
    <property type="component" value="Unassembled WGS sequence"/>
</dbReference>
<keyword evidence="6" id="KW-1185">Reference proteome</keyword>
<dbReference type="InterPro" id="IPR036749">
    <property type="entry name" value="Expansin_CBD_sf"/>
</dbReference>
<dbReference type="SUPFAM" id="SSF50685">
    <property type="entry name" value="Barwin-like endoglucanases"/>
    <property type="match status" value="1"/>
</dbReference>
<dbReference type="PROSITE" id="PS50842">
    <property type="entry name" value="EXPANSIN_EG45"/>
    <property type="match status" value="1"/>
</dbReference>
<dbReference type="AlphaFoldDB" id="A0AAV3QAG6"/>
<dbReference type="PROSITE" id="PS50843">
    <property type="entry name" value="EXPANSIN_CBD"/>
    <property type="match status" value="1"/>
</dbReference>
<dbReference type="PANTHER" id="PTHR31692">
    <property type="entry name" value="EXPANSIN-B3"/>
    <property type="match status" value="1"/>
</dbReference>
<dbReference type="InterPro" id="IPR036908">
    <property type="entry name" value="RlpA-like_sf"/>
</dbReference>
<feature type="domain" description="Expansin-like CBD" evidence="4">
    <location>
        <begin position="166"/>
        <end position="248"/>
    </location>
</feature>
<dbReference type="SUPFAM" id="SSF49590">
    <property type="entry name" value="PHL pollen allergen"/>
    <property type="match status" value="1"/>
</dbReference>
<sequence length="253" mass="28119">MIMGFAFRYCSVLLSILILSPAMCSNAEYYYSRATYFGSPKCKLANPTGACGYGEYGMTINNGDVSGVSHTLWKNGTGCGACYQVRCKNNPHCSEDGTNIIVTDYGEGHYTDFILTASAYAKMAQSNMASALYSYGVVDVEYKRIPCTYSSYNLVLKVHEHSKNPSYLAVIPLYQAGVSDINSMEVWLEDCKEWRAMRRVYGTVYDLENPPMGVITVRIQVSTNGETKWVQLTNVIPTEWKAGATYDTSIQLN</sequence>